<feature type="compositionally biased region" description="Gly residues" evidence="1">
    <location>
        <begin position="103"/>
        <end position="128"/>
    </location>
</feature>
<dbReference type="AlphaFoldDB" id="A0A4R7T637"/>
<evidence type="ECO:0000313" key="3">
    <source>
        <dbReference type="EMBL" id="TDU86706.1"/>
    </source>
</evidence>
<comment type="caution">
    <text evidence="3">The sequence shown here is derived from an EMBL/GenBank/DDBJ whole genome shotgun (WGS) entry which is preliminary data.</text>
</comment>
<sequence>MSGKRDKGPDNPWVRKVEPEEGEGAAPEPELPPSPWSLEVPPREPSGWGRKPDAPGTGGPGAPGTGGPGAPGGGSAAASGSGTIGVPGSGSSGVPGAWTVGAPGAGSTGVPGAGSTGVPGAGSTGVAGGPARETSSAWGDKVGPPSLRRPEPVKKGPQFPPWLIPVVAGIAVVALVAVALIVLTGGDDSAGPKPGPSSSVAVTTPPASTYTPPANALPVAFGVSVVPVAGWSVLVRETQGKQLVTYAPNGEPRAFFWVRQKQNVTAKNYMLSIVEGETENEVAQLGNPRNLACPGDVLVECIAISYTSVSKGVKVQGFVEAYRRKDGVTTAIDFRTRVDYAQKAEADAAKMKASVVASI</sequence>
<feature type="compositionally biased region" description="Gly residues" evidence="1">
    <location>
        <begin position="82"/>
        <end position="93"/>
    </location>
</feature>
<dbReference type="RefSeq" id="WP_133976609.1">
    <property type="nucleotide sequence ID" value="NZ_SOCE01000001.1"/>
</dbReference>
<evidence type="ECO:0000256" key="2">
    <source>
        <dbReference type="SAM" id="Phobius"/>
    </source>
</evidence>
<keyword evidence="2" id="KW-1133">Transmembrane helix</keyword>
<evidence type="ECO:0000313" key="4">
    <source>
        <dbReference type="Proteomes" id="UP000295151"/>
    </source>
</evidence>
<feature type="compositionally biased region" description="Basic and acidic residues" evidence="1">
    <location>
        <begin position="1"/>
        <end position="19"/>
    </location>
</feature>
<organism evidence="3 4">
    <name type="scientific">Kribbella voronezhensis</name>
    <dbReference type="NCBI Taxonomy" id="2512212"/>
    <lineage>
        <taxon>Bacteria</taxon>
        <taxon>Bacillati</taxon>
        <taxon>Actinomycetota</taxon>
        <taxon>Actinomycetes</taxon>
        <taxon>Propionibacteriales</taxon>
        <taxon>Kribbellaceae</taxon>
        <taxon>Kribbella</taxon>
    </lineage>
</organism>
<dbReference type="EMBL" id="SOCE01000001">
    <property type="protein sequence ID" value="TDU86706.1"/>
    <property type="molecule type" value="Genomic_DNA"/>
</dbReference>
<name>A0A4R7T637_9ACTN</name>
<accession>A0A4R7T637</accession>
<keyword evidence="2" id="KW-0472">Membrane</keyword>
<feature type="transmembrane region" description="Helical" evidence="2">
    <location>
        <begin position="162"/>
        <end position="183"/>
    </location>
</feature>
<dbReference type="Proteomes" id="UP000295151">
    <property type="component" value="Unassembled WGS sequence"/>
</dbReference>
<protein>
    <submittedName>
        <fullName evidence="3">Uncharacterized protein</fullName>
    </submittedName>
</protein>
<evidence type="ECO:0000256" key="1">
    <source>
        <dbReference type="SAM" id="MobiDB-lite"/>
    </source>
</evidence>
<feature type="region of interest" description="Disordered" evidence="1">
    <location>
        <begin position="1"/>
        <end position="158"/>
    </location>
</feature>
<keyword evidence="2" id="KW-0812">Transmembrane</keyword>
<proteinExistence type="predicted"/>
<dbReference type="OrthoDB" id="3830647at2"/>
<reference evidence="3 4" key="1">
    <citation type="submission" date="2019-03" db="EMBL/GenBank/DDBJ databases">
        <title>Genomic Encyclopedia of Type Strains, Phase III (KMG-III): the genomes of soil and plant-associated and newly described type strains.</title>
        <authorList>
            <person name="Whitman W."/>
        </authorList>
    </citation>
    <scope>NUCLEOTIDE SEQUENCE [LARGE SCALE GENOMIC DNA]</scope>
    <source>
        <strain evidence="3 4">VKM Ac-2575</strain>
    </source>
</reference>
<feature type="compositionally biased region" description="Gly residues" evidence="1">
    <location>
        <begin position="56"/>
        <end position="75"/>
    </location>
</feature>
<keyword evidence="4" id="KW-1185">Reference proteome</keyword>
<gene>
    <name evidence="3" type="ORF">EV138_0220</name>
</gene>
<feature type="transmembrane region" description="Helical" evidence="2">
    <location>
        <begin position="216"/>
        <end position="235"/>
    </location>
</feature>